<reference evidence="2" key="1">
    <citation type="journal article" date="2015" name="Nature">
        <title>Complex archaea that bridge the gap between prokaryotes and eukaryotes.</title>
        <authorList>
            <person name="Spang A."/>
            <person name="Saw J.H."/>
            <person name="Jorgensen S.L."/>
            <person name="Zaremba-Niedzwiedzka K."/>
            <person name="Martijn J."/>
            <person name="Lind A.E."/>
            <person name="van Eijk R."/>
            <person name="Schleper C."/>
            <person name="Guy L."/>
            <person name="Ettema T.J."/>
        </authorList>
    </citation>
    <scope>NUCLEOTIDE SEQUENCE</scope>
</reference>
<dbReference type="EMBL" id="LAZR01069113">
    <property type="protein sequence ID" value="KKK48342.1"/>
    <property type="molecule type" value="Genomic_DNA"/>
</dbReference>
<evidence type="ECO:0000256" key="1">
    <source>
        <dbReference type="SAM" id="MobiDB-lite"/>
    </source>
</evidence>
<name>A0A0F8VVG8_9ZZZZ</name>
<comment type="caution">
    <text evidence="2">The sequence shown here is derived from an EMBL/GenBank/DDBJ whole genome shotgun (WGS) entry which is preliminary data.</text>
</comment>
<feature type="region of interest" description="Disordered" evidence="1">
    <location>
        <begin position="67"/>
        <end position="87"/>
    </location>
</feature>
<gene>
    <name evidence="2" type="ORF">LCGC14_3146080</name>
</gene>
<proteinExistence type="predicted"/>
<protein>
    <submittedName>
        <fullName evidence="2">Uncharacterized protein</fullName>
    </submittedName>
</protein>
<sequence length="139" mass="15558">MKYVCPSCCYPMPGKDSYCGECRVAARPLREVKLAHANVELVEAEPELEYEWVEIRPGRKRLVPKGLTGKAARGHGRHHPSGTYPRGYSMAHGVKINSWSEYREINREMGLVDVGHGPPAITEPDVYTGKVGRVHPDDF</sequence>
<dbReference type="AlphaFoldDB" id="A0A0F8VVG8"/>
<accession>A0A0F8VVG8</accession>
<organism evidence="2">
    <name type="scientific">marine sediment metagenome</name>
    <dbReference type="NCBI Taxonomy" id="412755"/>
    <lineage>
        <taxon>unclassified sequences</taxon>
        <taxon>metagenomes</taxon>
        <taxon>ecological metagenomes</taxon>
    </lineage>
</organism>
<evidence type="ECO:0000313" key="2">
    <source>
        <dbReference type="EMBL" id="KKK48342.1"/>
    </source>
</evidence>